<dbReference type="AlphaFoldDB" id="A0ABD3PZJ4"/>
<proteinExistence type="predicted"/>
<comment type="caution">
    <text evidence="2">The sequence shown here is derived from an EMBL/GenBank/DDBJ whole genome shotgun (WGS) entry which is preliminary data.</text>
</comment>
<organism evidence="2 3">
    <name type="scientific">Stephanodiscus triporus</name>
    <dbReference type="NCBI Taxonomy" id="2934178"/>
    <lineage>
        <taxon>Eukaryota</taxon>
        <taxon>Sar</taxon>
        <taxon>Stramenopiles</taxon>
        <taxon>Ochrophyta</taxon>
        <taxon>Bacillariophyta</taxon>
        <taxon>Coscinodiscophyceae</taxon>
        <taxon>Thalassiosirophycidae</taxon>
        <taxon>Stephanodiscales</taxon>
        <taxon>Stephanodiscaceae</taxon>
        <taxon>Stephanodiscus</taxon>
    </lineage>
</organism>
<evidence type="ECO:0000313" key="2">
    <source>
        <dbReference type="EMBL" id="KAL3793569.1"/>
    </source>
</evidence>
<feature type="region of interest" description="Disordered" evidence="1">
    <location>
        <begin position="1"/>
        <end position="55"/>
    </location>
</feature>
<reference evidence="2 3" key="1">
    <citation type="submission" date="2024-10" db="EMBL/GenBank/DDBJ databases">
        <title>Updated reference genomes for cyclostephanoid diatoms.</title>
        <authorList>
            <person name="Roberts W.R."/>
            <person name="Alverson A.J."/>
        </authorList>
    </citation>
    <scope>NUCLEOTIDE SEQUENCE [LARGE SCALE GENOMIC DNA]</scope>
    <source>
        <strain evidence="2 3">AJA276-08</strain>
    </source>
</reference>
<name>A0ABD3PZJ4_9STRA</name>
<sequence>MFIDSQARSGSMMRRRLLREEREKKSKNASKKGKRKRDDLHEESDDESVGHLISKHCKGPKKFGVMKSYEQAEEREAKKTRLNQTMMKVLMGRRA</sequence>
<protein>
    <submittedName>
        <fullName evidence="2">Uncharacterized protein</fullName>
    </submittedName>
</protein>
<dbReference type="Proteomes" id="UP001530315">
    <property type="component" value="Unassembled WGS sequence"/>
</dbReference>
<dbReference type="EMBL" id="JALLAZ020000508">
    <property type="protein sequence ID" value="KAL3793569.1"/>
    <property type="molecule type" value="Genomic_DNA"/>
</dbReference>
<accession>A0ABD3PZJ4</accession>
<gene>
    <name evidence="2" type="ORF">ACHAW5_002849</name>
</gene>
<evidence type="ECO:0000313" key="3">
    <source>
        <dbReference type="Proteomes" id="UP001530315"/>
    </source>
</evidence>
<keyword evidence="3" id="KW-1185">Reference proteome</keyword>
<evidence type="ECO:0000256" key="1">
    <source>
        <dbReference type="SAM" id="MobiDB-lite"/>
    </source>
</evidence>